<dbReference type="Gene3D" id="3.40.630.30">
    <property type="match status" value="1"/>
</dbReference>
<feature type="region of interest" description="Disordered" evidence="1">
    <location>
        <begin position="242"/>
        <end position="271"/>
    </location>
</feature>
<reference evidence="3 4" key="1">
    <citation type="journal article" date="2020" name="Genomics">
        <title>Complete, high-quality genomes from long-read metagenomic sequencing of two wolf lichen thalli reveals enigmatic genome architecture.</title>
        <authorList>
            <person name="McKenzie S.K."/>
            <person name="Walston R.F."/>
            <person name="Allen J.L."/>
        </authorList>
    </citation>
    <scope>NUCLEOTIDE SEQUENCE [LARGE SCALE GENOMIC DNA]</scope>
    <source>
        <strain evidence="3">WasteWater1</strain>
    </source>
</reference>
<evidence type="ECO:0000259" key="2">
    <source>
        <dbReference type="PROSITE" id="PS51186"/>
    </source>
</evidence>
<dbReference type="InterPro" id="IPR000182">
    <property type="entry name" value="GNAT_dom"/>
</dbReference>
<feature type="compositionally biased region" description="Low complexity" evidence="1">
    <location>
        <begin position="253"/>
        <end position="271"/>
    </location>
</feature>
<keyword evidence="4" id="KW-1185">Reference proteome</keyword>
<sequence>MQSILDIDILPAQHSSVSTMAHVFINSFDLDGSVKLMYTKDEIVPIIQEILHDYMDDDAIQFRLAVARDTRRLAGWMSFGVIPALGRVPEFAFNEMTSWAAQKLIHGYASDYRYPLAAQLEDRSRHGQSLHMLRHRLVINTIVTDPEYRRLGVAGKLLRCAVDRARSNDWAIWVQTPTVYEGLFWRNGFHDVGTFGLDLNAFKPPEEVAMGVHGRQLGIQTWRQMKLGSRAESLLERAIAETAEAEGTRGHVPNPRSTSPPSSTSANTSTQ</sequence>
<proteinExistence type="predicted"/>
<accession>A0A8H6FKB8</accession>
<dbReference type="SUPFAM" id="SSF55729">
    <property type="entry name" value="Acyl-CoA N-acyltransferases (Nat)"/>
    <property type="match status" value="1"/>
</dbReference>
<dbReference type="Proteomes" id="UP000593566">
    <property type="component" value="Unassembled WGS sequence"/>
</dbReference>
<dbReference type="Pfam" id="PF00583">
    <property type="entry name" value="Acetyltransf_1"/>
    <property type="match status" value="1"/>
</dbReference>
<protein>
    <recommendedName>
        <fullName evidence="2">N-acetyltransferase domain-containing protein</fullName>
    </recommendedName>
</protein>
<dbReference type="AlphaFoldDB" id="A0A8H6FKB8"/>
<dbReference type="InterPro" id="IPR016181">
    <property type="entry name" value="Acyl_CoA_acyltransferase"/>
</dbReference>
<dbReference type="EMBL" id="JACCJB010000002">
    <property type="protein sequence ID" value="KAF6230067.1"/>
    <property type="molecule type" value="Genomic_DNA"/>
</dbReference>
<dbReference type="RefSeq" id="XP_037157324.1">
    <property type="nucleotide sequence ID" value="XM_037295323.1"/>
</dbReference>
<feature type="domain" description="N-acetyltransferase" evidence="2">
    <location>
        <begin position="60"/>
        <end position="215"/>
    </location>
</feature>
<dbReference type="GeneID" id="59332814"/>
<comment type="caution">
    <text evidence="3">The sequence shown here is derived from an EMBL/GenBank/DDBJ whole genome shotgun (WGS) entry which is preliminary data.</text>
</comment>
<dbReference type="PROSITE" id="PS51186">
    <property type="entry name" value="GNAT"/>
    <property type="match status" value="1"/>
</dbReference>
<organism evidence="3 4">
    <name type="scientific">Letharia lupina</name>
    <dbReference type="NCBI Taxonomy" id="560253"/>
    <lineage>
        <taxon>Eukaryota</taxon>
        <taxon>Fungi</taxon>
        <taxon>Dikarya</taxon>
        <taxon>Ascomycota</taxon>
        <taxon>Pezizomycotina</taxon>
        <taxon>Lecanoromycetes</taxon>
        <taxon>OSLEUM clade</taxon>
        <taxon>Lecanoromycetidae</taxon>
        <taxon>Lecanorales</taxon>
        <taxon>Lecanorineae</taxon>
        <taxon>Parmeliaceae</taxon>
        <taxon>Letharia</taxon>
    </lineage>
</organism>
<evidence type="ECO:0000313" key="3">
    <source>
        <dbReference type="EMBL" id="KAF6230067.1"/>
    </source>
</evidence>
<dbReference type="GO" id="GO:0016747">
    <property type="term" value="F:acyltransferase activity, transferring groups other than amino-acyl groups"/>
    <property type="evidence" value="ECO:0007669"/>
    <property type="project" value="InterPro"/>
</dbReference>
<evidence type="ECO:0000256" key="1">
    <source>
        <dbReference type="SAM" id="MobiDB-lite"/>
    </source>
</evidence>
<dbReference type="CDD" id="cd04301">
    <property type="entry name" value="NAT_SF"/>
    <property type="match status" value="1"/>
</dbReference>
<name>A0A8H6FKB8_9LECA</name>
<gene>
    <name evidence="3" type="ORF">HO133_004406</name>
</gene>
<evidence type="ECO:0000313" key="4">
    <source>
        <dbReference type="Proteomes" id="UP000593566"/>
    </source>
</evidence>